<evidence type="ECO:0000313" key="2">
    <source>
        <dbReference type="Proteomes" id="UP001631969"/>
    </source>
</evidence>
<accession>A0ACC7NRZ9</accession>
<dbReference type="EC" id="2.7.7.65" evidence="1"/>
<dbReference type="EMBL" id="JBJURJ010000002">
    <property type="protein sequence ID" value="MFM9327180.1"/>
    <property type="molecule type" value="Genomic_DNA"/>
</dbReference>
<name>A0ACC7NRZ9_9BACL</name>
<evidence type="ECO:0000313" key="1">
    <source>
        <dbReference type="EMBL" id="MFM9327180.1"/>
    </source>
</evidence>
<gene>
    <name evidence="1" type="ORF">ACI1P1_02605</name>
</gene>
<comment type="caution">
    <text evidence="1">The sequence shown here is derived from an EMBL/GenBank/DDBJ whole genome shotgun (WGS) entry which is preliminary data.</text>
</comment>
<sequence>MRSIFIPEEKMAGLISLALKSLGLLLVLLVLAGGAACARAAGEQDVLEITAEQLQEGPLDLASVLRIAEDRDRSWTLETAADPAGDGRYRPYTGSGLAGSQSESAFWVKLELAHMEAERRDLVLELEKPHLSRVTFYWIEGTTGRLLKEVEAGRALPFKDRLVQHRDFIYPVSFAPDSRQVIYMRIVTDSYLQLPMKLWTAEEFAEKEQGTNLALGIFYGVMLGIALFNLFLFLVIRERVYLYYVLFVTAFALLQAVWDGIAYQYLWPAWPGWEAKSNPALLVTVVLLALVFTHHFLSASEYAPRIGRLNRLAAGGLMVLLLLLLLLPPGGLATQAAVYGVAAGLVMTAANFIGVRFRTRASRYYAAAWLLLLAGALVNMLAAFKLLPLNAVTLYAPRIGMGGEAMLLSMALADRYNTLKKAKQSEERQGLLLRELHEMSKTLTATYDLDRLLDYTVESFVRVTGCEAGCIVLESDEGAAVKAARGNIGSWTGAHTAGVDTDNHADVLEGPRIRLEIPIRHQGRQLGEVLLFSSRPVQVPDNELAILAEYAGQVGISIENARLFQEISRMATTDGLTGAFNRSYVLQLAASDFRRCQEAREPMSLMMLDIDWFKEINDRYGHMAGDKVIRKVARTLKKLVHTNGITGRYGGEEFIVLLPGMKLEVARQLAEKLREGIGMLDIPVDGAGMVRVTVSLGLAAAAPSVKGVEELVNLADAALYRAKAAGRNRVEVEVPAARRQSGTVQ</sequence>
<protein>
    <submittedName>
        <fullName evidence="1">Diguanylate cyclase</fullName>
        <ecNumber evidence="1">2.7.7.65</ecNumber>
    </submittedName>
</protein>
<dbReference type="Proteomes" id="UP001631969">
    <property type="component" value="Unassembled WGS sequence"/>
</dbReference>
<organism evidence="1 2">
    <name type="scientific">Paenibacillus mesotrionivorans</name>
    <dbReference type="NCBI Taxonomy" id="3160968"/>
    <lineage>
        <taxon>Bacteria</taxon>
        <taxon>Bacillati</taxon>
        <taxon>Bacillota</taxon>
        <taxon>Bacilli</taxon>
        <taxon>Bacillales</taxon>
        <taxon>Paenibacillaceae</taxon>
        <taxon>Paenibacillus</taxon>
    </lineage>
</organism>
<keyword evidence="1" id="KW-0808">Transferase</keyword>
<keyword evidence="1" id="KW-0548">Nucleotidyltransferase</keyword>
<reference evidence="1" key="1">
    <citation type="submission" date="2024-12" db="EMBL/GenBank/DDBJ databases">
        <authorList>
            <person name="Wu N."/>
        </authorList>
    </citation>
    <scope>NUCLEOTIDE SEQUENCE</scope>
    <source>
        <strain evidence="1">P15</strain>
    </source>
</reference>
<keyword evidence="2" id="KW-1185">Reference proteome</keyword>
<proteinExistence type="predicted"/>